<accession>A0ABP5FJJ1</accession>
<protein>
    <recommendedName>
        <fullName evidence="2">DUF218 domain-containing protein</fullName>
    </recommendedName>
</protein>
<dbReference type="CDD" id="cd06259">
    <property type="entry name" value="YdcF-like"/>
    <property type="match status" value="1"/>
</dbReference>
<dbReference type="Proteomes" id="UP001501285">
    <property type="component" value="Unassembled WGS sequence"/>
</dbReference>
<evidence type="ECO:0000256" key="1">
    <source>
        <dbReference type="SAM" id="Phobius"/>
    </source>
</evidence>
<dbReference type="Gene3D" id="3.40.50.620">
    <property type="entry name" value="HUPs"/>
    <property type="match status" value="1"/>
</dbReference>
<dbReference type="PANTHER" id="PTHR30336">
    <property type="entry name" value="INNER MEMBRANE PROTEIN, PROBABLE PERMEASE"/>
    <property type="match status" value="1"/>
</dbReference>
<comment type="caution">
    <text evidence="3">The sequence shown here is derived from an EMBL/GenBank/DDBJ whole genome shotgun (WGS) entry which is preliminary data.</text>
</comment>
<feature type="transmembrane region" description="Helical" evidence="1">
    <location>
        <begin position="278"/>
        <end position="296"/>
    </location>
</feature>
<feature type="transmembrane region" description="Helical" evidence="1">
    <location>
        <begin position="84"/>
        <end position="106"/>
    </location>
</feature>
<dbReference type="Pfam" id="PF02698">
    <property type="entry name" value="DUF218"/>
    <property type="match status" value="1"/>
</dbReference>
<feature type="transmembrane region" description="Helical" evidence="1">
    <location>
        <begin position="20"/>
        <end position="41"/>
    </location>
</feature>
<dbReference type="InterPro" id="IPR014729">
    <property type="entry name" value="Rossmann-like_a/b/a_fold"/>
</dbReference>
<gene>
    <name evidence="3" type="ORF">GCM10009740_17080</name>
</gene>
<dbReference type="InterPro" id="IPR051599">
    <property type="entry name" value="Cell_Envelope_Assoc"/>
</dbReference>
<dbReference type="InterPro" id="IPR003848">
    <property type="entry name" value="DUF218"/>
</dbReference>
<evidence type="ECO:0000259" key="2">
    <source>
        <dbReference type="Pfam" id="PF02698"/>
    </source>
</evidence>
<organism evidence="3 4">
    <name type="scientific">Terrabacter terrae</name>
    <dbReference type="NCBI Taxonomy" id="318434"/>
    <lineage>
        <taxon>Bacteria</taxon>
        <taxon>Bacillati</taxon>
        <taxon>Actinomycetota</taxon>
        <taxon>Actinomycetes</taxon>
        <taxon>Micrococcales</taxon>
        <taxon>Intrasporangiaceae</taxon>
        <taxon>Terrabacter</taxon>
    </lineage>
</organism>
<evidence type="ECO:0000313" key="4">
    <source>
        <dbReference type="Proteomes" id="UP001501285"/>
    </source>
</evidence>
<keyword evidence="1" id="KW-1133">Transmembrane helix</keyword>
<keyword evidence="4" id="KW-1185">Reference proteome</keyword>
<feature type="domain" description="DUF218" evidence="2">
    <location>
        <begin position="121"/>
        <end position="267"/>
    </location>
</feature>
<sequence>MAGVTAALEDAAGVSDPHRAYLLVVPWFGAAVLGLLLVGFGGQVLRPATRNRAAVASLVIGLAVLAATAVGIPLYLIGSTPATMALAVVLLLPGYPGLALLAYALYCLGYLRRRPRPAPSAVVVLGSGLVDGTVPRLLAHRLDAAVAAWRDERTRGHDPLLVPTGGQGADEPMPEGLAMTAYLVAQGVPPECVATEDRATTTDENLLLSREILRARGIEDGHVRVVTSSFHVGRAALLSRRLGLDADVTGAPTAWYFLPGAFFREYVAALTVHPRTNLVGLGAWAAALAAMAYALTPR</sequence>
<keyword evidence="1" id="KW-0472">Membrane</keyword>
<dbReference type="EMBL" id="BAAANB010000010">
    <property type="protein sequence ID" value="GAA2028041.1"/>
    <property type="molecule type" value="Genomic_DNA"/>
</dbReference>
<feature type="transmembrane region" description="Helical" evidence="1">
    <location>
        <begin position="53"/>
        <end position="78"/>
    </location>
</feature>
<evidence type="ECO:0000313" key="3">
    <source>
        <dbReference type="EMBL" id="GAA2028041.1"/>
    </source>
</evidence>
<proteinExistence type="predicted"/>
<name>A0ABP5FJJ1_9MICO</name>
<dbReference type="PANTHER" id="PTHR30336:SF4">
    <property type="entry name" value="ENVELOPE BIOGENESIS FACTOR ELYC"/>
    <property type="match status" value="1"/>
</dbReference>
<keyword evidence="1" id="KW-0812">Transmembrane</keyword>
<reference evidence="4" key="1">
    <citation type="journal article" date="2019" name="Int. J. Syst. Evol. Microbiol.">
        <title>The Global Catalogue of Microorganisms (GCM) 10K type strain sequencing project: providing services to taxonomists for standard genome sequencing and annotation.</title>
        <authorList>
            <consortium name="The Broad Institute Genomics Platform"/>
            <consortium name="The Broad Institute Genome Sequencing Center for Infectious Disease"/>
            <person name="Wu L."/>
            <person name="Ma J."/>
        </authorList>
    </citation>
    <scope>NUCLEOTIDE SEQUENCE [LARGE SCALE GENOMIC DNA]</scope>
    <source>
        <strain evidence="4">JCM 14283</strain>
    </source>
</reference>